<sequence length="173" mass="17578">MLYSTIASFALFGATFAAPVTKRDLQTIQASIQTVGTALTALDGSVKAIQVPGDAMKALGMSMMVNQALADATTKIIATQPITLTDALTLQQSAQTLTATASTAVTNLIAKKAIIQQAGASAATLQSLMQQKTAADALAKAVVAKVPANVQSIAQQQTAAIGTSLDKGIAAFK</sequence>
<reference evidence="2 3" key="1">
    <citation type="submission" date="2019-04" db="EMBL/GenBank/DDBJ databases">
        <title>High contiguity whole genome sequence and gene annotation resource for two Venturia nashicola isolates.</title>
        <authorList>
            <person name="Prokchorchik M."/>
            <person name="Won K."/>
            <person name="Lee Y."/>
            <person name="Choi E.D."/>
            <person name="Segonzac C."/>
            <person name="Sohn K.H."/>
        </authorList>
    </citation>
    <scope>NUCLEOTIDE SEQUENCE [LARGE SCALE GENOMIC DNA]</scope>
    <source>
        <strain evidence="2 3">PRI2</strain>
    </source>
</reference>
<feature type="chain" id="PRO_5021296520" evidence="1">
    <location>
        <begin position="18"/>
        <end position="173"/>
    </location>
</feature>
<dbReference type="InterPro" id="IPR021054">
    <property type="entry name" value="Cell_wall_mannoprotein_1"/>
</dbReference>
<dbReference type="GO" id="GO:0005576">
    <property type="term" value="C:extracellular region"/>
    <property type="evidence" value="ECO:0007669"/>
    <property type="project" value="TreeGrafter"/>
</dbReference>
<dbReference type="PANTHER" id="PTHR38123">
    <property type="entry name" value="CELL WALL SERINE-THREONINE-RICH GALACTOMANNOPROTEIN MP1 (AFU_ORTHOLOGUE AFUA_4G03240)"/>
    <property type="match status" value="1"/>
</dbReference>
<accession>A0A4Z1P0H8</accession>
<dbReference type="Proteomes" id="UP000298493">
    <property type="component" value="Unassembled WGS sequence"/>
</dbReference>
<dbReference type="AlphaFoldDB" id="A0A4Z1P0H8"/>
<evidence type="ECO:0000313" key="2">
    <source>
        <dbReference type="EMBL" id="TID20718.1"/>
    </source>
</evidence>
<feature type="signal peptide" evidence="1">
    <location>
        <begin position="1"/>
        <end position="17"/>
    </location>
</feature>
<dbReference type="PANTHER" id="PTHR38123:SF6">
    <property type="entry name" value="CELL WALL SERINE-THREONINE-RICH GALACTOMANNOPROTEIN MP1 (AFU_ORTHOLOGUE AFUA_4G03240)"/>
    <property type="match status" value="1"/>
</dbReference>
<proteinExistence type="predicted"/>
<dbReference type="Gene3D" id="1.20.1280.140">
    <property type="match status" value="1"/>
</dbReference>
<organism evidence="2 3">
    <name type="scientific">Venturia nashicola</name>
    <dbReference type="NCBI Taxonomy" id="86259"/>
    <lineage>
        <taxon>Eukaryota</taxon>
        <taxon>Fungi</taxon>
        <taxon>Dikarya</taxon>
        <taxon>Ascomycota</taxon>
        <taxon>Pezizomycotina</taxon>
        <taxon>Dothideomycetes</taxon>
        <taxon>Pleosporomycetidae</taxon>
        <taxon>Venturiales</taxon>
        <taxon>Venturiaceae</taxon>
        <taxon>Venturia</taxon>
    </lineage>
</organism>
<name>A0A4Z1P0H8_9PEZI</name>
<keyword evidence="3" id="KW-1185">Reference proteome</keyword>
<keyword evidence="1" id="KW-0732">Signal</keyword>
<dbReference type="Pfam" id="PF12296">
    <property type="entry name" value="HsbA"/>
    <property type="match status" value="1"/>
</dbReference>
<evidence type="ECO:0000256" key="1">
    <source>
        <dbReference type="SAM" id="SignalP"/>
    </source>
</evidence>
<gene>
    <name evidence="2" type="ORF">E6O75_ATG05482</name>
</gene>
<evidence type="ECO:0000313" key="3">
    <source>
        <dbReference type="Proteomes" id="UP000298493"/>
    </source>
</evidence>
<protein>
    <submittedName>
        <fullName evidence="2">Cell wall protein</fullName>
    </submittedName>
</protein>
<dbReference type="STRING" id="86259.A0A4Z1P0H8"/>
<comment type="caution">
    <text evidence="2">The sequence shown here is derived from an EMBL/GenBank/DDBJ whole genome shotgun (WGS) entry which is preliminary data.</text>
</comment>
<dbReference type="EMBL" id="SNSC02000010">
    <property type="protein sequence ID" value="TID20718.1"/>
    <property type="molecule type" value="Genomic_DNA"/>
</dbReference>